<dbReference type="AlphaFoldDB" id="A0A7X6KTW1"/>
<dbReference type="EMBL" id="JAAXOX010000002">
    <property type="protein sequence ID" value="NKY22212.1"/>
    <property type="molecule type" value="Genomic_DNA"/>
</dbReference>
<keyword evidence="2" id="KW-1185">Reference proteome</keyword>
<sequence>MALQALPQAARDYSVTQRREAQAAVAAVLRLWRRMGIDFDQSYDRIAPSLLTVVRTAQGRIATGALVYVPDVLEETGQVRAIQSAAAIVPESLVGVAGDGRPVDTLLYGAVTHAKERVSAGATATQALRSASLWMSMTVGTLLSDTGRQSESLAIGTRPVGGYVRMLNPPSCARCVVLAGKWYRKNAGFQRHPGCDCRHIPASESIGDDLTVNSAEYFDQLSSADQDRVFTKAGAEAIRNGADLNKVVNARRGMYTAQAPSGRQRLYTREGGRSAARALRSSRGRRDVPVRLMPETISQLATDRDDYLRLLRANGYIL</sequence>
<organism evidence="1 2">
    <name type="scientific">Cellulomonas denverensis</name>
    <dbReference type="NCBI Taxonomy" id="264297"/>
    <lineage>
        <taxon>Bacteria</taxon>
        <taxon>Bacillati</taxon>
        <taxon>Actinomycetota</taxon>
        <taxon>Actinomycetes</taxon>
        <taxon>Micrococcales</taxon>
        <taxon>Cellulomonadaceae</taxon>
        <taxon>Cellulomonas</taxon>
    </lineage>
</organism>
<protein>
    <recommendedName>
        <fullName evidence="3">Phage head morphogenesis domain-containing protein</fullName>
    </recommendedName>
</protein>
<proteinExistence type="predicted"/>
<reference evidence="1 2" key="1">
    <citation type="submission" date="2020-04" db="EMBL/GenBank/DDBJ databases">
        <title>MicrobeNet Type strains.</title>
        <authorList>
            <person name="Nicholson A.C."/>
        </authorList>
    </citation>
    <scope>NUCLEOTIDE SEQUENCE [LARGE SCALE GENOMIC DNA]</scope>
    <source>
        <strain evidence="1 2">ATCC BAA-788</strain>
    </source>
</reference>
<gene>
    <name evidence="1" type="ORF">HGA03_05975</name>
</gene>
<evidence type="ECO:0000313" key="1">
    <source>
        <dbReference type="EMBL" id="NKY22212.1"/>
    </source>
</evidence>
<evidence type="ECO:0008006" key="3">
    <source>
        <dbReference type="Google" id="ProtNLM"/>
    </source>
</evidence>
<accession>A0A7X6KTW1</accession>
<name>A0A7X6KTW1_9CELL</name>
<dbReference type="Proteomes" id="UP000581206">
    <property type="component" value="Unassembled WGS sequence"/>
</dbReference>
<evidence type="ECO:0000313" key="2">
    <source>
        <dbReference type="Proteomes" id="UP000581206"/>
    </source>
</evidence>
<comment type="caution">
    <text evidence="1">The sequence shown here is derived from an EMBL/GenBank/DDBJ whole genome shotgun (WGS) entry which is preliminary data.</text>
</comment>
<dbReference type="RefSeq" id="WP_168629314.1">
    <property type="nucleotide sequence ID" value="NZ_BONL01000033.1"/>
</dbReference>